<organism evidence="3 4">
    <name type="scientific">Molorchus minor</name>
    <dbReference type="NCBI Taxonomy" id="1323400"/>
    <lineage>
        <taxon>Eukaryota</taxon>
        <taxon>Metazoa</taxon>
        <taxon>Ecdysozoa</taxon>
        <taxon>Arthropoda</taxon>
        <taxon>Hexapoda</taxon>
        <taxon>Insecta</taxon>
        <taxon>Pterygota</taxon>
        <taxon>Neoptera</taxon>
        <taxon>Endopterygota</taxon>
        <taxon>Coleoptera</taxon>
        <taxon>Polyphaga</taxon>
        <taxon>Cucujiformia</taxon>
        <taxon>Chrysomeloidea</taxon>
        <taxon>Cerambycidae</taxon>
        <taxon>Lamiinae</taxon>
        <taxon>Monochamini</taxon>
        <taxon>Molorchus</taxon>
    </lineage>
</organism>
<feature type="coiled-coil region" evidence="1">
    <location>
        <begin position="98"/>
        <end position="265"/>
    </location>
</feature>
<dbReference type="InterPro" id="IPR003914">
    <property type="entry name" value="Rabaptin"/>
</dbReference>
<evidence type="ECO:0000313" key="4">
    <source>
        <dbReference type="Proteomes" id="UP001162164"/>
    </source>
</evidence>
<evidence type="ECO:0000313" key="3">
    <source>
        <dbReference type="EMBL" id="KAJ8976616.1"/>
    </source>
</evidence>
<dbReference type="InterPro" id="IPR015390">
    <property type="entry name" value="Rabaptin_Rab5-bd_dom"/>
</dbReference>
<name>A0ABQ9JFA1_9CUCU</name>
<dbReference type="Pfam" id="PF09311">
    <property type="entry name" value="Rab5-bind"/>
    <property type="match status" value="1"/>
</dbReference>
<dbReference type="PANTHER" id="PTHR31179:SF7">
    <property type="entry name" value="FYVE-TYPE DOMAIN-CONTAINING PROTEIN"/>
    <property type="match status" value="1"/>
</dbReference>
<evidence type="ECO:0000259" key="2">
    <source>
        <dbReference type="Pfam" id="PF09311"/>
    </source>
</evidence>
<keyword evidence="1" id="KW-0175">Coiled coil</keyword>
<evidence type="ECO:0000256" key="1">
    <source>
        <dbReference type="SAM" id="Coils"/>
    </source>
</evidence>
<gene>
    <name evidence="3" type="ORF">NQ317_017446</name>
</gene>
<protein>
    <recommendedName>
        <fullName evidence="2">Rabaptin GTPase-Rab5 binding domain-containing protein</fullName>
    </recommendedName>
</protein>
<reference evidence="3" key="1">
    <citation type="journal article" date="2023" name="Insect Mol. Biol.">
        <title>Genome sequencing provides insights into the evolution of gene families encoding plant cell wall-degrading enzymes in longhorned beetles.</title>
        <authorList>
            <person name="Shin N.R."/>
            <person name="Okamura Y."/>
            <person name="Kirsch R."/>
            <person name="Pauchet Y."/>
        </authorList>
    </citation>
    <scope>NUCLEOTIDE SEQUENCE</scope>
    <source>
        <strain evidence="3">MMC_N1</strain>
    </source>
</reference>
<keyword evidence="4" id="KW-1185">Reference proteome</keyword>
<feature type="domain" description="Rabaptin GTPase-Rab5 binding" evidence="2">
    <location>
        <begin position="95"/>
        <end position="166"/>
    </location>
</feature>
<dbReference type="PANTHER" id="PTHR31179">
    <property type="entry name" value="RAB GTPASE-BINDING EFFECTOR PROTEIN"/>
    <property type="match status" value="1"/>
</dbReference>
<dbReference type="EMBL" id="JAPWTJ010000648">
    <property type="protein sequence ID" value="KAJ8976616.1"/>
    <property type="molecule type" value="Genomic_DNA"/>
</dbReference>
<sequence>MVIQQHKGKYFYFEASEGTHEDAELLRSLVEPLADQIKALKEKLRSTDEQLQKCKECGHHVDEITKRIDQSSQHVNTNTTISTNTSFDSPKVTICDMCSNYEAQLVKEQKRAIELEAKVQAAEKAAERHKEELLKEIGFRKEMEEKWNEKKEEHKQQVAELTRATESKIGKEAAEEKVNTFQSDIMLLKHQITNDQHQWRSMEESLEQEIRTLRKQADQSEKEKKRFIANQEKLLTSEKSNDEIIHSQKDKLDELNVAIVSAKKRKLNMCGYAL</sequence>
<proteinExistence type="predicted"/>
<comment type="caution">
    <text evidence="3">The sequence shown here is derived from an EMBL/GenBank/DDBJ whole genome shotgun (WGS) entry which is preliminary data.</text>
</comment>
<accession>A0ABQ9JFA1</accession>
<dbReference type="Proteomes" id="UP001162164">
    <property type="component" value="Unassembled WGS sequence"/>
</dbReference>